<dbReference type="GO" id="GO:0046982">
    <property type="term" value="F:protein heterodimerization activity"/>
    <property type="evidence" value="ECO:0007669"/>
    <property type="project" value="InterPro"/>
</dbReference>
<dbReference type="EMBL" id="JAIQCJ010001016">
    <property type="protein sequence ID" value="KAJ8793224.1"/>
    <property type="molecule type" value="Genomic_DNA"/>
</dbReference>
<reference evidence="1 2" key="1">
    <citation type="submission" date="2022-11" db="EMBL/GenBank/DDBJ databases">
        <title>Whole genome sequence of Eschrichtius robustus ER-17-0199.</title>
        <authorList>
            <person name="Bruniche-Olsen A."/>
            <person name="Black A.N."/>
            <person name="Fields C.J."/>
            <person name="Walden K."/>
            <person name="Dewoody J.A."/>
        </authorList>
    </citation>
    <scope>NUCLEOTIDE SEQUENCE [LARGE SCALE GENOMIC DNA]</scope>
    <source>
        <strain evidence="1">ER-17-0199</strain>
        <tissue evidence="1">Blubber</tissue>
    </source>
</reference>
<dbReference type="InterPro" id="IPR039127">
    <property type="entry name" value="Trm112"/>
</dbReference>
<protein>
    <submittedName>
        <fullName evidence="1">Uncharacterized protein</fullName>
    </submittedName>
</protein>
<name>A0AB34HP45_ESCRO</name>
<keyword evidence="2" id="KW-1185">Reference proteome</keyword>
<sequence length="92" mass="10036">MPAELACAGLGPRGFPLRLQATGVRINPVEFNPDFVARMIPKVEWAALLEAADTLHLVEVPKGWRWMCWRAPCNAQSRDVCSPSAVGSPTCC</sequence>
<accession>A0AB34HP45</accession>
<dbReference type="PANTHER" id="PTHR12773">
    <property type="entry name" value="UPF0315 PROTEIN-RELATED"/>
    <property type="match status" value="1"/>
</dbReference>
<organism evidence="1 2">
    <name type="scientific">Eschrichtius robustus</name>
    <name type="common">California gray whale</name>
    <name type="synonym">Eschrichtius gibbosus</name>
    <dbReference type="NCBI Taxonomy" id="9764"/>
    <lineage>
        <taxon>Eukaryota</taxon>
        <taxon>Metazoa</taxon>
        <taxon>Chordata</taxon>
        <taxon>Craniata</taxon>
        <taxon>Vertebrata</taxon>
        <taxon>Euteleostomi</taxon>
        <taxon>Mammalia</taxon>
        <taxon>Eutheria</taxon>
        <taxon>Laurasiatheria</taxon>
        <taxon>Artiodactyla</taxon>
        <taxon>Whippomorpha</taxon>
        <taxon>Cetacea</taxon>
        <taxon>Mysticeti</taxon>
        <taxon>Eschrichtiidae</taxon>
        <taxon>Eschrichtius</taxon>
    </lineage>
</organism>
<dbReference type="GO" id="GO:0030488">
    <property type="term" value="P:tRNA methylation"/>
    <property type="evidence" value="ECO:0007669"/>
    <property type="project" value="TreeGrafter"/>
</dbReference>
<gene>
    <name evidence="1" type="ORF">J1605_000219</name>
</gene>
<evidence type="ECO:0000313" key="2">
    <source>
        <dbReference type="Proteomes" id="UP001159641"/>
    </source>
</evidence>
<dbReference type="Proteomes" id="UP001159641">
    <property type="component" value="Unassembled WGS sequence"/>
</dbReference>
<dbReference type="PANTHER" id="PTHR12773:SF0">
    <property type="entry name" value="MULTIFUNCTIONAL METHYLTRANSFERASE SUBUNIT TRM112-LIKE PROTEIN"/>
    <property type="match status" value="1"/>
</dbReference>
<dbReference type="GO" id="GO:0070476">
    <property type="term" value="P:rRNA (guanine-N7)-methylation"/>
    <property type="evidence" value="ECO:0007669"/>
    <property type="project" value="TreeGrafter"/>
</dbReference>
<comment type="caution">
    <text evidence="1">The sequence shown here is derived from an EMBL/GenBank/DDBJ whole genome shotgun (WGS) entry which is preliminary data.</text>
</comment>
<proteinExistence type="predicted"/>
<evidence type="ECO:0000313" key="1">
    <source>
        <dbReference type="EMBL" id="KAJ8793224.1"/>
    </source>
</evidence>
<dbReference type="Gene3D" id="2.20.25.10">
    <property type="match status" value="1"/>
</dbReference>
<dbReference type="AlphaFoldDB" id="A0AB34HP45"/>